<keyword evidence="2" id="KW-0067">ATP-binding</keyword>
<organism evidence="2 3">
    <name type="scientific">Streptomyces albipurpureus</name>
    <dbReference type="NCBI Taxonomy" id="2897419"/>
    <lineage>
        <taxon>Bacteria</taxon>
        <taxon>Bacillati</taxon>
        <taxon>Actinomycetota</taxon>
        <taxon>Actinomycetes</taxon>
        <taxon>Kitasatosporales</taxon>
        <taxon>Streptomycetaceae</taxon>
        <taxon>Streptomyces</taxon>
    </lineage>
</organism>
<evidence type="ECO:0000259" key="1">
    <source>
        <dbReference type="PROSITE" id="PS51192"/>
    </source>
</evidence>
<dbReference type="Gene3D" id="3.40.50.300">
    <property type="entry name" value="P-loop containing nucleotide triphosphate hydrolases"/>
    <property type="match status" value="2"/>
</dbReference>
<accession>A0ABT0URW5</accession>
<reference evidence="2" key="1">
    <citation type="submission" date="2022-06" db="EMBL/GenBank/DDBJ databases">
        <title>Genome public.</title>
        <authorList>
            <person name="Sun Q."/>
        </authorList>
    </citation>
    <scope>NUCLEOTIDE SEQUENCE</scope>
    <source>
        <strain evidence="2">CWNU-1</strain>
    </source>
</reference>
<dbReference type="GO" id="GO:0004386">
    <property type="term" value="F:helicase activity"/>
    <property type="evidence" value="ECO:0007669"/>
    <property type="project" value="UniProtKB-KW"/>
</dbReference>
<evidence type="ECO:0000313" key="2">
    <source>
        <dbReference type="EMBL" id="MCM2390966.1"/>
    </source>
</evidence>
<name>A0ABT0URW5_9ACTN</name>
<feature type="domain" description="Helicase ATP-binding" evidence="1">
    <location>
        <begin position="48"/>
        <end position="210"/>
    </location>
</feature>
<sequence length="859" mass="93270">MAFQGKIKRTQQQFPSPEELYLSGTLPRTTAAVDALWVHQGDVIRAYAERHLETPDLALELPTGTGKTIPGLLLAEWVRRRSEGPVIYATPTKQLARQVLAAARREGVPSHLLIGGHRSWDLVEESAVAGAEAIGITTYSTIFNSSPKLPEPRLIVLDDAHAGEQFVGAEYGVTIHRHRDGEAYEAVLSALAPFLSGLLLQRLRGEPDPGAHHQVRLLLPAINPKVLSKLDAVLAALPEPHMFQFAMIRAGLASCCVYLSYGGIQIRPMMPPTFENRIFSRAGQRIYLSATLGSGGDLERAFGRAQIDRMPLPTKTPPRSGRRLFVFPDLTAGGDALGLARRIVGVTNKALVLSQETLAQTKALASVLTADSVQVMGRDDVEQGLDVFAKAPTGVLGLANRYDGLDLPGEACRVVVLGGKPDAVGLQEKFLSQRAEANAALAERLRTRIVQGVGRCTRGPNDYAVVVVLGSDITRYFSRPENRAALEPELQAEVEFGWQNSRGANPDEVIENIEMFLEHEDSWREDGEPLVAEFRQDAVKVESPGADALGNSAGPEVEACHLAFQGEWVAASEQLQEAARRVGAGGESTRGYRGLLLYLSGAWLHLGAEDEIQRARARELVRQAAAASDVRGIWLKEMPELPGTEEVPLTSMDVVSVNAIVTRLRGRLRPNRVADDLQKMREALAQDDSTVYEGGLTDLGSFLGAEASKPKGQGRCDSAWVWGTTIWMTIEAKSEQHSDGLLPLHDIRQANTQLDQLAADRSLDHPPAGSPAIIVSNRLAIDPQHAPAANANVYLASTETIEQIAGDISTVWSDLLTSATGIQADQTLRQYVRSTMTEHGCLPSQVINRLTQNRIRPGD</sequence>
<evidence type="ECO:0000313" key="3">
    <source>
        <dbReference type="Proteomes" id="UP001431429"/>
    </source>
</evidence>
<dbReference type="EMBL" id="JAMQAW010000028">
    <property type="protein sequence ID" value="MCM2390966.1"/>
    <property type="molecule type" value="Genomic_DNA"/>
</dbReference>
<dbReference type="InterPro" id="IPR011545">
    <property type="entry name" value="DEAD/DEAH_box_helicase_dom"/>
</dbReference>
<dbReference type="SUPFAM" id="SSF52540">
    <property type="entry name" value="P-loop containing nucleoside triphosphate hydrolases"/>
    <property type="match status" value="1"/>
</dbReference>
<keyword evidence="3" id="KW-1185">Reference proteome</keyword>
<dbReference type="RefSeq" id="WP_250921306.1">
    <property type="nucleotide sequence ID" value="NZ_JAMQAW010000028.1"/>
</dbReference>
<comment type="caution">
    <text evidence="2">The sequence shown here is derived from an EMBL/GenBank/DDBJ whole genome shotgun (WGS) entry which is preliminary data.</text>
</comment>
<gene>
    <name evidence="2" type="ORF">NBG84_22180</name>
</gene>
<protein>
    <submittedName>
        <fullName evidence="2">DEAD/DEAH box helicase</fullName>
    </submittedName>
</protein>
<dbReference type="PROSITE" id="PS51192">
    <property type="entry name" value="HELICASE_ATP_BIND_1"/>
    <property type="match status" value="1"/>
</dbReference>
<keyword evidence="2" id="KW-0378">Hydrolase</keyword>
<keyword evidence="2" id="KW-0547">Nucleotide-binding</keyword>
<dbReference type="InterPro" id="IPR027417">
    <property type="entry name" value="P-loop_NTPase"/>
</dbReference>
<dbReference type="InterPro" id="IPR006555">
    <property type="entry name" value="ATP-dep_Helicase_C"/>
</dbReference>
<dbReference type="Pfam" id="PF00270">
    <property type="entry name" value="DEAD"/>
    <property type="match status" value="1"/>
</dbReference>
<dbReference type="Proteomes" id="UP001431429">
    <property type="component" value="Unassembled WGS sequence"/>
</dbReference>
<dbReference type="SMART" id="SM00491">
    <property type="entry name" value="HELICc2"/>
    <property type="match status" value="1"/>
</dbReference>
<dbReference type="SMART" id="SM00487">
    <property type="entry name" value="DEXDc"/>
    <property type="match status" value="1"/>
</dbReference>
<dbReference type="InterPro" id="IPR014001">
    <property type="entry name" value="Helicase_ATP-bd"/>
</dbReference>
<proteinExistence type="predicted"/>
<keyword evidence="2" id="KW-0347">Helicase</keyword>